<dbReference type="EMBL" id="FMZZ01000018">
    <property type="protein sequence ID" value="SDD80386.1"/>
    <property type="molecule type" value="Genomic_DNA"/>
</dbReference>
<dbReference type="PANTHER" id="PTHR12843:SF5">
    <property type="entry name" value="EEF1A LYSINE METHYLTRANSFERASE 2"/>
    <property type="match status" value="1"/>
</dbReference>
<dbReference type="Proteomes" id="UP000199501">
    <property type="component" value="Unassembled WGS sequence"/>
</dbReference>
<organism evidence="2 3">
    <name type="scientific">Actinokineospora iranica</name>
    <dbReference type="NCBI Taxonomy" id="1271860"/>
    <lineage>
        <taxon>Bacteria</taxon>
        <taxon>Bacillati</taxon>
        <taxon>Actinomycetota</taxon>
        <taxon>Actinomycetes</taxon>
        <taxon>Pseudonocardiales</taxon>
        <taxon>Pseudonocardiaceae</taxon>
        <taxon>Actinokineospora</taxon>
    </lineage>
</organism>
<dbReference type="PANTHER" id="PTHR12843">
    <property type="entry name" value="PROTEIN-LYSINE N-METHYLTRANSFERASE METTL10"/>
    <property type="match status" value="1"/>
</dbReference>
<keyword evidence="2" id="KW-0489">Methyltransferase</keyword>
<dbReference type="InterPro" id="IPR029063">
    <property type="entry name" value="SAM-dependent_MTases_sf"/>
</dbReference>
<gene>
    <name evidence="2" type="ORF">SAMN05216174_11872</name>
</gene>
<dbReference type="GO" id="GO:0008168">
    <property type="term" value="F:methyltransferase activity"/>
    <property type="evidence" value="ECO:0007669"/>
    <property type="project" value="UniProtKB-KW"/>
</dbReference>
<dbReference type="SUPFAM" id="SSF53335">
    <property type="entry name" value="S-adenosyl-L-methionine-dependent methyltransferases"/>
    <property type="match status" value="1"/>
</dbReference>
<feature type="domain" description="Methyltransferase" evidence="1">
    <location>
        <begin position="47"/>
        <end position="141"/>
    </location>
</feature>
<accession>A0A1G6XSQ6</accession>
<proteinExistence type="predicted"/>
<dbReference type="InterPro" id="IPR041698">
    <property type="entry name" value="Methyltransf_25"/>
</dbReference>
<dbReference type="STRING" id="1271860.SAMN05216174_11872"/>
<sequence>MESSSELAAHWDDAYGHGDATRSWYQTEADGSLRMFERCAVVPADSVVDVGAGASTLVDALLARGHSDVTVLDISAAGLDTARRRLGPAADRVNWLVRDLLAWRPERTYRVWHDRAVFHFLTTDEARGQYLRVLRAATAPGSVAVFATFAPDGPERCSGLPVARYSAAGLAAVLDAHWLPVADGRERHRTPFGAVQPFTWAAFRRC</sequence>
<evidence type="ECO:0000259" key="1">
    <source>
        <dbReference type="Pfam" id="PF13649"/>
    </source>
</evidence>
<dbReference type="CDD" id="cd02440">
    <property type="entry name" value="AdoMet_MTases"/>
    <property type="match status" value="1"/>
</dbReference>
<keyword evidence="2" id="KW-0808">Transferase</keyword>
<dbReference type="GO" id="GO:0032259">
    <property type="term" value="P:methylation"/>
    <property type="evidence" value="ECO:0007669"/>
    <property type="project" value="UniProtKB-KW"/>
</dbReference>
<evidence type="ECO:0000313" key="3">
    <source>
        <dbReference type="Proteomes" id="UP000199501"/>
    </source>
</evidence>
<protein>
    <submittedName>
        <fullName evidence="2">Methyltransferase domain-containing protein</fullName>
    </submittedName>
</protein>
<dbReference type="AlphaFoldDB" id="A0A1G6XSQ6"/>
<reference evidence="3" key="1">
    <citation type="submission" date="2016-10" db="EMBL/GenBank/DDBJ databases">
        <authorList>
            <person name="Varghese N."/>
            <person name="Submissions S."/>
        </authorList>
    </citation>
    <scope>NUCLEOTIDE SEQUENCE [LARGE SCALE GENOMIC DNA]</scope>
    <source>
        <strain evidence="3">IBRC-M 10403</strain>
    </source>
</reference>
<dbReference type="Pfam" id="PF13649">
    <property type="entry name" value="Methyltransf_25"/>
    <property type="match status" value="1"/>
</dbReference>
<name>A0A1G6XSQ6_9PSEU</name>
<dbReference type="Gene3D" id="3.40.50.150">
    <property type="entry name" value="Vaccinia Virus protein VP39"/>
    <property type="match status" value="1"/>
</dbReference>
<keyword evidence="3" id="KW-1185">Reference proteome</keyword>
<evidence type="ECO:0000313" key="2">
    <source>
        <dbReference type="EMBL" id="SDD80386.1"/>
    </source>
</evidence>